<reference evidence="1" key="1">
    <citation type="journal article" date="2010" name="ISME J.">
        <title>Metagenome of the Mediterranean deep chlorophyll maximum studied by direct and fosmid library 454 pyrosequencing.</title>
        <authorList>
            <person name="Ghai R."/>
            <person name="Martin-Cuadrado A.B."/>
            <person name="Molto A.G."/>
            <person name="Heredia I.G."/>
            <person name="Cabrera R."/>
            <person name="Martin J."/>
            <person name="Verdu M."/>
            <person name="Deschamps P."/>
            <person name="Moreira D."/>
            <person name="Lopez-Garcia P."/>
            <person name="Mira A."/>
            <person name="Rodriguez-Valera F."/>
        </authorList>
    </citation>
    <scope>NUCLEOTIDE SEQUENCE</scope>
</reference>
<dbReference type="AlphaFoldDB" id="D6PJQ9"/>
<name>D6PJQ9_9ZZZZ</name>
<sequence>CFFKFAIATSSISSPSGGVTITGLPFTPDSSDGALGAGCIALAYRFNTDMPNLMLRVQDNGTTILGWKNATNSTSATRLEGSDFASGTAYNNLAVGGFYRTTS</sequence>
<dbReference type="EMBL" id="GU943112">
    <property type="protein sequence ID" value="ADD95960.1"/>
    <property type="molecule type" value="Genomic_DNA"/>
</dbReference>
<protein>
    <submittedName>
        <fullName evidence="1">Uncharacterized protein</fullName>
    </submittedName>
</protein>
<proteinExistence type="predicted"/>
<evidence type="ECO:0000313" key="1">
    <source>
        <dbReference type="EMBL" id="ADD95960.1"/>
    </source>
</evidence>
<organism evidence="1">
    <name type="scientific">uncultured organism MedDCM-OCT-S04-C100</name>
    <dbReference type="NCBI Taxonomy" id="743605"/>
    <lineage>
        <taxon>unclassified sequences</taxon>
        <taxon>environmental samples</taxon>
    </lineage>
</organism>
<accession>D6PJQ9</accession>
<feature type="non-terminal residue" evidence="1">
    <location>
        <position position="1"/>
    </location>
</feature>